<feature type="domain" description="Acid ceramidase N-terminal" evidence="3">
    <location>
        <begin position="9"/>
        <end position="71"/>
    </location>
</feature>
<reference evidence="4 5" key="1">
    <citation type="submission" date="2020-03" db="EMBL/GenBank/DDBJ databases">
        <title>Draft Genome Sequence of Cudoniella acicularis.</title>
        <authorList>
            <person name="Buettner E."/>
            <person name="Kellner H."/>
        </authorList>
    </citation>
    <scope>NUCLEOTIDE SEQUENCE [LARGE SCALE GENOMIC DNA]</scope>
    <source>
        <strain evidence="4 5">DSM 108380</strain>
    </source>
</reference>
<dbReference type="GO" id="GO:0017040">
    <property type="term" value="F:N-acylsphingosine amidohydrolase activity"/>
    <property type="evidence" value="ECO:0007669"/>
    <property type="project" value="UniProtKB-EC"/>
</dbReference>
<dbReference type="PANTHER" id="PTHR28583">
    <property type="entry name" value="ACID AMIDASE"/>
    <property type="match status" value="1"/>
</dbReference>
<evidence type="ECO:0000313" key="4">
    <source>
        <dbReference type="EMBL" id="KAF4632394.1"/>
    </source>
</evidence>
<accession>A0A8H4RP83</accession>
<evidence type="ECO:0000259" key="3">
    <source>
        <dbReference type="Pfam" id="PF15508"/>
    </source>
</evidence>
<dbReference type="AlphaFoldDB" id="A0A8H4RP83"/>
<gene>
    <name evidence="4" type="ORF">G7Y89_g5740</name>
</gene>
<proteinExistence type="predicted"/>
<protein>
    <recommendedName>
        <fullName evidence="1">ceramidase</fullName>
        <ecNumber evidence="1">3.5.1.23</ecNumber>
    </recommendedName>
</protein>
<feature type="compositionally biased region" description="Basic and acidic residues" evidence="2">
    <location>
        <begin position="393"/>
        <end position="406"/>
    </location>
</feature>
<sequence>MTPSVDDVQAIPTYQIDLDLPPNERYKDLATELGPRMRAITPLFNEVLASVIPWASLCRIIEFFSSIVLRRVFSNEETKELKGISKASGVDMYILVALNVLLDSLLGCTSGGVMVREKKRKGKQVVNEKRDPGTMMHFRTLDWGMDGLRDVLVVLEFVRSKSEEPEKVIARAITYAGFVGVLTGVRENLSISLNFRPNHTCSTLRLRAHQALVLFGFRPSVTSILRSTFLPSSRDATIPPLGDSVGTLSLKKTAPCYLTLCDGNQTFVIEKDLATANIRTSDAFIVITNHDTEPSEHIHDENEKHSPVAGMEAWVEESEERRACIQRKWDGMKRRHEKKLLINGEGAGGGGPSVREETLKKWVKAYPIMNECSHFGCIMDPGTGIIRFLERGVDRDDGMDDPDRPQRTLRGSLEIGQGGVDVNEPPA</sequence>
<keyword evidence="5" id="KW-1185">Reference proteome</keyword>
<name>A0A8H4RP83_9HELO</name>
<evidence type="ECO:0000256" key="2">
    <source>
        <dbReference type="SAM" id="MobiDB-lite"/>
    </source>
</evidence>
<dbReference type="PANTHER" id="PTHR28583:SF1">
    <property type="entry name" value="ACID CERAMIDASE"/>
    <property type="match status" value="1"/>
</dbReference>
<dbReference type="InterPro" id="IPR029130">
    <property type="entry name" value="Acid_ceramidase_N"/>
</dbReference>
<comment type="caution">
    <text evidence="4">The sequence shown here is derived from an EMBL/GenBank/DDBJ whole genome shotgun (WGS) entry which is preliminary data.</text>
</comment>
<dbReference type="EMBL" id="JAAMPI010000351">
    <property type="protein sequence ID" value="KAF4632394.1"/>
    <property type="molecule type" value="Genomic_DNA"/>
</dbReference>
<feature type="region of interest" description="Disordered" evidence="2">
    <location>
        <begin position="393"/>
        <end position="427"/>
    </location>
</feature>
<dbReference type="Proteomes" id="UP000566819">
    <property type="component" value="Unassembled WGS sequence"/>
</dbReference>
<evidence type="ECO:0000313" key="5">
    <source>
        <dbReference type="Proteomes" id="UP000566819"/>
    </source>
</evidence>
<organism evidence="4 5">
    <name type="scientific">Cudoniella acicularis</name>
    <dbReference type="NCBI Taxonomy" id="354080"/>
    <lineage>
        <taxon>Eukaryota</taxon>
        <taxon>Fungi</taxon>
        <taxon>Dikarya</taxon>
        <taxon>Ascomycota</taxon>
        <taxon>Pezizomycotina</taxon>
        <taxon>Leotiomycetes</taxon>
        <taxon>Helotiales</taxon>
        <taxon>Tricladiaceae</taxon>
        <taxon>Cudoniella</taxon>
    </lineage>
</organism>
<dbReference type="EC" id="3.5.1.23" evidence="1"/>
<evidence type="ECO:0000256" key="1">
    <source>
        <dbReference type="ARBA" id="ARBA00011891"/>
    </source>
</evidence>
<dbReference type="OrthoDB" id="5273684at2759"/>
<dbReference type="Pfam" id="PF15508">
    <property type="entry name" value="NAAA-beta"/>
    <property type="match status" value="1"/>
</dbReference>